<reference evidence="2 3" key="1">
    <citation type="submission" date="2014-11" db="EMBL/GenBank/DDBJ databases">
        <authorList>
            <person name="Urmite Genomes Urmite Genomes"/>
        </authorList>
    </citation>
    <scope>NUCLEOTIDE SEQUENCE [LARGE SCALE GENOMIC DNA]</scope>
    <source>
        <strain evidence="2 3">Oc5</strain>
    </source>
</reference>
<sequence length="314" mass="36355">MLDKLGIKRITLALPFRLNHVHCFIAEEADGYKILDAGLHNTTTEKIWEKEIEGKQITDIIVSHYHPDHFGYAGKLQERTNARIWMSEIDLQAALQAWEQPFLEKLWENYYRAGIPEEKSRALTQNTAAFAPLVTPYPKVENILKEGETIQFGKYVYEIIHTPGHSDGLVTFYNQEKNVLLSTDHVLPRITPNISYWFHGDPNPLENYLNSLEKIKKLDVEWVIPSHGDPFQNASKRIQEIETHHKERLNSLKEMLKTGLTVYETMEKLFPKKLAVHDTRFAVGETVAHLEYLRLAGECTRELTDGVYMYHVTN</sequence>
<dbReference type="SMART" id="SM00849">
    <property type="entry name" value="Lactamase_B"/>
    <property type="match status" value="1"/>
</dbReference>
<dbReference type="Gene3D" id="3.60.15.10">
    <property type="entry name" value="Ribonuclease Z/Hydroxyacylglutathione hydrolase-like"/>
    <property type="match status" value="1"/>
</dbReference>
<dbReference type="InterPro" id="IPR036388">
    <property type="entry name" value="WH-like_DNA-bd_sf"/>
</dbReference>
<evidence type="ECO:0000313" key="2">
    <source>
        <dbReference type="EMBL" id="CEI81079.1"/>
    </source>
</evidence>
<dbReference type="STRING" id="545501.BN997_00895"/>
<organism evidence="2 3">
    <name type="scientific">Oceanobacillus oncorhynchi</name>
    <dbReference type="NCBI Taxonomy" id="545501"/>
    <lineage>
        <taxon>Bacteria</taxon>
        <taxon>Bacillati</taxon>
        <taxon>Bacillota</taxon>
        <taxon>Bacilli</taxon>
        <taxon>Bacillales</taxon>
        <taxon>Bacillaceae</taxon>
        <taxon>Oceanobacillus</taxon>
    </lineage>
</organism>
<protein>
    <submittedName>
        <fullName evidence="2">Hydroxyacylglutathione hydrolase</fullName>
    </submittedName>
</protein>
<dbReference type="InterPro" id="IPR050662">
    <property type="entry name" value="Sec-metab_biosynth-thioest"/>
</dbReference>
<dbReference type="PANTHER" id="PTHR23131">
    <property type="entry name" value="ENDORIBONUCLEASE LACTB2"/>
    <property type="match status" value="1"/>
</dbReference>
<dbReference type="AlphaFoldDB" id="A0A0A1MMM0"/>
<dbReference type="PANTHER" id="PTHR23131:SF4">
    <property type="entry name" value="METALLO-BETA-LACTAMASE SUPERFAMILY POTEIN"/>
    <property type="match status" value="1"/>
</dbReference>
<name>A0A0A1MMM0_9BACI</name>
<proteinExistence type="predicted"/>
<accession>A0A0A1MMM0</accession>
<dbReference type="Pfam" id="PF21221">
    <property type="entry name" value="B_lactamase-like_C"/>
    <property type="match status" value="1"/>
</dbReference>
<dbReference type="OrthoDB" id="9761531at2"/>
<dbReference type="InterPro" id="IPR048933">
    <property type="entry name" value="B_lactamase-like_C"/>
</dbReference>
<evidence type="ECO:0000259" key="1">
    <source>
        <dbReference type="SMART" id="SM00849"/>
    </source>
</evidence>
<dbReference type="Gene3D" id="1.10.10.10">
    <property type="entry name" value="Winged helix-like DNA-binding domain superfamily/Winged helix DNA-binding domain"/>
    <property type="match status" value="1"/>
</dbReference>
<gene>
    <name evidence="2" type="primary">gloB_1</name>
    <name evidence="2" type="ORF">BN997_00895</name>
</gene>
<dbReference type="GO" id="GO:0016787">
    <property type="term" value="F:hydrolase activity"/>
    <property type="evidence" value="ECO:0007669"/>
    <property type="project" value="UniProtKB-KW"/>
</dbReference>
<dbReference type="Pfam" id="PF00753">
    <property type="entry name" value="Lactamase_B"/>
    <property type="match status" value="1"/>
</dbReference>
<dbReference type="InterPro" id="IPR036866">
    <property type="entry name" value="RibonucZ/Hydroxyglut_hydro"/>
</dbReference>
<evidence type="ECO:0000313" key="3">
    <source>
        <dbReference type="Proteomes" id="UP000040453"/>
    </source>
</evidence>
<dbReference type="SUPFAM" id="SSF56281">
    <property type="entry name" value="Metallo-hydrolase/oxidoreductase"/>
    <property type="match status" value="1"/>
</dbReference>
<keyword evidence="3" id="KW-1185">Reference proteome</keyword>
<dbReference type="RefSeq" id="WP_042529977.1">
    <property type="nucleotide sequence ID" value="NZ_CDGG01000001.1"/>
</dbReference>
<dbReference type="InterPro" id="IPR001279">
    <property type="entry name" value="Metallo-B-lactamas"/>
</dbReference>
<dbReference type="Proteomes" id="UP000040453">
    <property type="component" value="Unassembled WGS sequence"/>
</dbReference>
<feature type="domain" description="Metallo-beta-lactamase" evidence="1">
    <location>
        <begin position="20"/>
        <end position="227"/>
    </location>
</feature>
<dbReference type="EMBL" id="CDGG01000001">
    <property type="protein sequence ID" value="CEI81079.1"/>
    <property type="molecule type" value="Genomic_DNA"/>
</dbReference>
<keyword evidence="2" id="KW-0378">Hydrolase</keyword>